<dbReference type="AlphaFoldDB" id="A0A0G1S6N8"/>
<gene>
    <name evidence="1" type="ORF">UX86_C0002G0012</name>
</gene>
<name>A0A0G1S6N8_9BACT</name>
<dbReference type="EMBL" id="LCNU01000002">
    <property type="protein sequence ID" value="KKU65046.1"/>
    <property type="molecule type" value="Genomic_DNA"/>
</dbReference>
<evidence type="ECO:0008006" key="3">
    <source>
        <dbReference type="Google" id="ProtNLM"/>
    </source>
</evidence>
<sequence length="139" mass="15917">MDHVAVMKKSWGLLPKILSGEKTIESRWYKNKSAPWGKIAAGDRIYFKNSGEKVSVRAGVSGVNTFENLNPLRVRKILGKYGKDDGINQNEIEKYYELFKNKSYCMLIHMEKPEKTEPFEINKKGYGTMAAWMCVGEKC</sequence>
<organism evidence="1 2">
    <name type="scientific">Candidatus Amesbacteria bacterium GW2011_GWC1_47_15</name>
    <dbReference type="NCBI Taxonomy" id="1618364"/>
    <lineage>
        <taxon>Bacteria</taxon>
        <taxon>Candidatus Amesiibacteriota</taxon>
    </lineage>
</organism>
<evidence type="ECO:0000313" key="2">
    <source>
        <dbReference type="Proteomes" id="UP000034502"/>
    </source>
</evidence>
<dbReference type="InterPro" id="IPR015947">
    <property type="entry name" value="PUA-like_sf"/>
</dbReference>
<reference evidence="1 2" key="1">
    <citation type="journal article" date="2015" name="Nature">
        <title>rRNA introns, odd ribosomes, and small enigmatic genomes across a large radiation of phyla.</title>
        <authorList>
            <person name="Brown C.T."/>
            <person name="Hug L.A."/>
            <person name="Thomas B.C."/>
            <person name="Sharon I."/>
            <person name="Castelle C.J."/>
            <person name="Singh A."/>
            <person name="Wilkins M.J."/>
            <person name="Williams K.H."/>
            <person name="Banfield J.F."/>
        </authorList>
    </citation>
    <scope>NUCLEOTIDE SEQUENCE [LARGE SCALE GENOMIC DNA]</scope>
</reference>
<protein>
    <recommendedName>
        <fullName evidence="3">ASCH domain-containing protein</fullName>
    </recommendedName>
</protein>
<proteinExistence type="predicted"/>
<comment type="caution">
    <text evidence="1">The sequence shown here is derived from an EMBL/GenBank/DDBJ whole genome shotgun (WGS) entry which is preliminary data.</text>
</comment>
<dbReference type="STRING" id="1618364.UX86_C0002G0012"/>
<dbReference type="Proteomes" id="UP000034502">
    <property type="component" value="Unassembled WGS sequence"/>
</dbReference>
<dbReference type="Gene3D" id="2.30.130.30">
    <property type="entry name" value="Hypothetical protein"/>
    <property type="match status" value="1"/>
</dbReference>
<accession>A0A0G1S6N8</accession>
<dbReference type="SUPFAM" id="SSF88697">
    <property type="entry name" value="PUA domain-like"/>
    <property type="match status" value="1"/>
</dbReference>
<evidence type="ECO:0000313" key="1">
    <source>
        <dbReference type="EMBL" id="KKU65046.1"/>
    </source>
</evidence>